<sequence>MARHAKVTKAEQAEAVASLRKLLKPGDSVYCILRHVSSSGMLRVIDLAIPVTGTRTNTLPAGARGFKVGVEAYYTERDSHRAFSSGVVKAFDADTVTIAYQATADGRGVAEELTFPRAKVKFYKRESYPAIRNIGYLAARAMGDTWDSDRLGIKVGGCGMDMGFHLVYSLGRTLWPNGTPKPHSTRNGEPDRDGGYALKKEWL</sequence>
<name>A0AB74UFV0_9VIRU</name>
<organism evidence="1">
    <name type="scientific">Caulobacter phage BL57</name>
    <dbReference type="NCBI Taxonomy" id="3348355"/>
    <lineage>
        <taxon>Viruses</taxon>
    </lineage>
</organism>
<dbReference type="EMBL" id="PQ287320">
    <property type="protein sequence ID" value="XHV10845.1"/>
    <property type="molecule type" value="Genomic_DNA"/>
</dbReference>
<proteinExistence type="predicted"/>
<dbReference type="EMBL" id="PQ287320">
    <property type="protein sequence ID" value="XHV10482.1"/>
    <property type="molecule type" value="Genomic_DNA"/>
</dbReference>
<reference evidence="1" key="1">
    <citation type="submission" date="2024-10" db="EMBL/GenBank/DDBJ databases">
        <title>Genetic diversity among independent isolates of the Dolichocephalovirinae subfamily.</title>
        <authorList>
            <person name="Ely B."/>
            <person name="Thomas Q."/>
            <person name="Mohammadi T."/>
        </authorList>
    </citation>
    <scope>NUCLEOTIDE SEQUENCE</scope>
</reference>
<protein>
    <submittedName>
        <fullName evidence="1">Uncharacterized protein</fullName>
    </submittedName>
</protein>
<evidence type="ECO:0000313" key="1">
    <source>
        <dbReference type="EMBL" id="XHV10482.1"/>
    </source>
</evidence>
<gene>
    <name evidence="1" type="ORF">BL57_010</name>
    <name evidence="2" type="ORF">BL57_373</name>
</gene>
<evidence type="ECO:0000313" key="2">
    <source>
        <dbReference type="EMBL" id="XHV10845.1"/>
    </source>
</evidence>
<accession>A0AB74UFV0</accession>